<evidence type="ECO:0000313" key="2">
    <source>
        <dbReference type="Proteomes" id="UP000295110"/>
    </source>
</evidence>
<accession>A0A4R3VEF2</accession>
<dbReference type="RefSeq" id="WP_165917491.1">
    <property type="nucleotide sequence ID" value="NZ_CBCSGL010000003.1"/>
</dbReference>
<reference evidence="1 2" key="1">
    <citation type="submission" date="2019-03" db="EMBL/GenBank/DDBJ databases">
        <title>Genomic Encyclopedia of Type Strains, Phase IV (KMG-IV): sequencing the most valuable type-strain genomes for metagenomic binning, comparative biology and taxonomic classification.</title>
        <authorList>
            <person name="Goeker M."/>
        </authorList>
    </citation>
    <scope>NUCLEOTIDE SEQUENCE [LARGE SCALE GENOMIC DNA]</scope>
    <source>
        <strain evidence="1 2">DSM 654</strain>
    </source>
</reference>
<gene>
    <name evidence="1" type="ORF">EV671_100661</name>
</gene>
<organism evidence="1 2">
    <name type="scientific">Roseateles saccharophilus</name>
    <name type="common">Pseudomonas saccharophila</name>
    <dbReference type="NCBI Taxonomy" id="304"/>
    <lineage>
        <taxon>Bacteria</taxon>
        <taxon>Pseudomonadati</taxon>
        <taxon>Pseudomonadota</taxon>
        <taxon>Betaproteobacteria</taxon>
        <taxon>Burkholderiales</taxon>
        <taxon>Sphaerotilaceae</taxon>
        <taxon>Roseateles</taxon>
    </lineage>
</organism>
<dbReference type="Proteomes" id="UP000295110">
    <property type="component" value="Unassembled WGS sequence"/>
</dbReference>
<protein>
    <submittedName>
        <fullName evidence="1">Uncharacterized protein</fullName>
    </submittedName>
</protein>
<dbReference type="AlphaFoldDB" id="A0A4R3VEF2"/>
<dbReference type="EMBL" id="SMBU01000006">
    <property type="protein sequence ID" value="TCV01135.1"/>
    <property type="molecule type" value="Genomic_DNA"/>
</dbReference>
<proteinExistence type="predicted"/>
<evidence type="ECO:0000313" key="1">
    <source>
        <dbReference type="EMBL" id="TCV01135.1"/>
    </source>
</evidence>
<comment type="caution">
    <text evidence="1">The sequence shown here is derived from an EMBL/GenBank/DDBJ whole genome shotgun (WGS) entry which is preliminary data.</text>
</comment>
<name>A0A4R3VEF2_ROSSA</name>
<sequence>MTVEHAARHPCLQLSTLRSHVRHLLGKTQAPSLMQLLRWTGSAQAPLQ</sequence>
<keyword evidence="2" id="KW-1185">Reference proteome</keyword>